<sequence length="105" mass="12401">MNVNPGELNKRIEIKTFDKKTGESILVRKCWAKITNTSGKEIIKNNVDIESVESRFLVRYSVIPVTKNMEIHFRDMIFDIQYTNEYGYSKQYVEILATFKDWNSK</sequence>
<dbReference type="EMBL" id="BK015413">
    <property type="protein sequence ID" value="DAE05597.1"/>
    <property type="molecule type" value="Genomic_DNA"/>
</dbReference>
<organism evidence="1">
    <name type="scientific">Siphoviridae sp. cthL03</name>
    <dbReference type="NCBI Taxonomy" id="2825615"/>
    <lineage>
        <taxon>Viruses</taxon>
        <taxon>Duplodnaviria</taxon>
        <taxon>Heunggongvirae</taxon>
        <taxon>Uroviricota</taxon>
        <taxon>Caudoviricetes</taxon>
    </lineage>
</organism>
<dbReference type="InterPro" id="IPR008767">
    <property type="entry name" value="Phage_SPP1_head-tail_adaptor"/>
</dbReference>
<dbReference type="NCBIfam" id="TIGR01563">
    <property type="entry name" value="gp16_SPP1"/>
    <property type="match status" value="1"/>
</dbReference>
<reference evidence="1" key="1">
    <citation type="journal article" date="2021" name="Proc. Natl. Acad. Sci. U.S.A.">
        <title>A Catalog of Tens of Thousands of Viruses from Human Metagenomes Reveals Hidden Associations with Chronic Diseases.</title>
        <authorList>
            <person name="Tisza M.J."/>
            <person name="Buck C.B."/>
        </authorList>
    </citation>
    <scope>NUCLEOTIDE SEQUENCE</scope>
    <source>
        <strain evidence="1">CthL03</strain>
    </source>
</reference>
<dbReference type="InterPro" id="IPR038666">
    <property type="entry name" value="SSP1_head-tail_sf"/>
</dbReference>
<protein>
    <submittedName>
        <fullName evidence="1">Putative head tail adaptor</fullName>
    </submittedName>
</protein>
<accession>A0A8S5PG58</accession>
<evidence type="ECO:0000313" key="1">
    <source>
        <dbReference type="EMBL" id="DAE05597.1"/>
    </source>
</evidence>
<proteinExistence type="predicted"/>
<dbReference type="Pfam" id="PF05521">
    <property type="entry name" value="Phage_HCP"/>
    <property type="match status" value="1"/>
</dbReference>
<name>A0A8S5PG58_9CAUD</name>
<dbReference type="Gene3D" id="2.40.10.270">
    <property type="entry name" value="Bacteriophage SPP1 head-tail adaptor protein"/>
    <property type="match status" value="1"/>
</dbReference>